<proteinExistence type="predicted"/>
<organism evidence="1 2">
    <name type="scientific">Segatella salivae DSM 15606</name>
    <dbReference type="NCBI Taxonomy" id="888832"/>
    <lineage>
        <taxon>Bacteria</taxon>
        <taxon>Pseudomonadati</taxon>
        <taxon>Bacteroidota</taxon>
        <taxon>Bacteroidia</taxon>
        <taxon>Bacteroidales</taxon>
        <taxon>Prevotellaceae</taxon>
        <taxon>Segatella</taxon>
    </lineage>
</organism>
<dbReference type="Proteomes" id="UP000003874">
    <property type="component" value="Unassembled WGS sequence"/>
</dbReference>
<keyword evidence="2" id="KW-1185">Reference proteome</keyword>
<dbReference type="HOGENOM" id="CLU_180772_0_0_10"/>
<dbReference type="EMBL" id="AEQO01000149">
    <property type="protein sequence ID" value="EFV04024.1"/>
    <property type="molecule type" value="Genomic_DNA"/>
</dbReference>
<protein>
    <submittedName>
        <fullName evidence="1">Uncharacterized protein</fullName>
    </submittedName>
</protein>
<gene>
    <name evidence="1" type="ORF">HMPREF9420_1842</name>
</gene>
<dbReference type="STRING" id="888832.HMPREF9420_1842"/>
<sequence>MHLTDDQIKNVIDQLNKVSSNGIICPVCGNRHWTINNIVTESREFQHGNLIIGGNSALVPYVTITCSQCAHTLFFNAIQIGIIDPKQEQNQDINTENNGR</sequence>
<comment type="caution">
    <text evidence="1">The sequence shown here is derived from an EMBL/GenBank/DDBJ whole genome shotgun (WGS) entry which is preliminary data.</text>
</comment>
<accession>E6MQS4</accession>
<name>E6MQS4_9BACT</name>
<evidence type="ECO:0000313" key="2">
    <source>
        <dbReference type="Proteomes" id="UP000003874"/>
    </source>
</evidence>
<reference evidence="1 2" key="1">
    <citation type="submission" date="2010-12" db="EMBL/GenBank/DDBJ databases">
        <authorList>
            <person name="Muzny D."/>
            <person name="Qin X."/>
            <person name="Deng J."/>
            <person name="Jiang H."/>
            <person name="Liu Y."/>
            <person name="Qu J."/>
            <person name="Song X.-Z."/>
            <person name="Zhang L."/>
            <person name="Thornton R."/>
            <person name="Coyle M."/>
            <person name="Francisco L."/>
            <person name="Jackson L."/>
            <person name="Javaid M."/>
            <person name="Korchina V."/>
            <person name="Kovar C."/>
            <person name="Mata R."/>
            <person name="Mathew T."/>
            <person name="Ngo R."/>
            <person name="Nguyen L."/>
            <person name="Nguyen N."/>
            <person name="Okwuonu G."/>
            <person name="Ongeri F."/>
            <person name="Pham C."/>
            <person name="Simmons D."/>
            <person name="Wilczek-Boney K."/>
            <person name="Hale W."/>
            <person name="Jakkamsetti A."/>
            <person name="Pham P."/>
            <person name="Ruth R."/>
            <person name="San Lucas F."/>
            <person name="Warren J."/>
            <person name="Zhang J."/>
            <person name="Zhao Z."/>
            <person name="Zhou C."/>
            <person name="Zhu D."/>
            <person name="Lee S."/>
            <person name="Bess C."/>
            <person name="Blankenburg K."/>
            <person name="Forbes L."/>
            <person name="Fu Q."/>
            <person name="Gubbala S."/>
            <person name="Hirani K."/>
            <person name="Jayaseelan J.C."/>
            <person name="Lara F."/>
            <person name="Munidasa M."/>
            <person name="Palculict T."/>
            <person name="Patil S."/>
            <person name="Pu L.-L."/>
            <person name="Saada N."/>
            <person name="Tang L."/>
            <person name="Weissenberger G."/>
            <person name="Zhu Y."/>
            <person name="Hemphill L."/>
            <person name="Shang Y."/>
            <person name="Youmans B."/>
            <person name="Ayvaz T."/>
            <person name="Ross M."/>
            <person name="Santibanez J."/>
            <person name="Aqrawi P."/>
            <person name="Gross S."/>
            <person name="Joshi V."/>
            <person name="Fowler G."/>
            <person name="Nazareth L."/>
            <person name="Reid J."/>
            <person name="Worley K."/>
            <person name="Petrosino J."/>
            <person name="Highlander S."/>
            <person name="Gibbs R."/>
        </authorList>
    </citation>
    <scope>NUCLEOTIDE SEQUENCE [LARGE SCALE GENOMIC DNA]</scope>
    <source>
        <strain evidence="1 2">DSM 15606</strain>
    </source>
</reference>
<evidence type="ECO:0000313" key="1">
    <source>
        <dbReference type="EMBL" id="EFV04024.1"/>
    </source>
</evidence>
<dbReference type="AlphaFoldDB" id="E6MQS4"/>